<keyword evidence="3" id="KW-0813">Transport</keyword>
<accession>A0A417YPE6</accession>
<dbReference type="RefSeq" id="WP_118923322.1">
    <property type="nucleotide sequence ID" value="NZ_QWEG01000013.1"/>
</dbReference>
<keyword evidence="4" id="KW-1003">Cell membrane</keyword>
<dbReference type="GO" id="GO:0140359">
    <property type="term" value="F:ABC-type transporter activity"/>
    <property type="evidence" value="ECO:0007669"/>
    <property type="project" value="InterPro"/>
</dbReference>
<comment type="subcellular location">
    <subcellularLocation>
        <location evidence="1">Cell membrane</location>
        <topology evidence="1">Multi-pass membrane protein</topology>
    </subcellularLocation>
</comment>
<proteinExistence type="inferred from homology"/>
<feature type="transmembrane region" description="Helical" evidence="8">
    <location>
        <begin position="202"/>
        <end position="224"/>
    </location>
</feature>
<dbReference type="PROSITE" id="PS51012">
    <property type="entry name" value="ABC_TM2"/>
    <property type="match status" value="1"/>
</dbReference>
<evidence type="ECO:0000256" key="7">
    <source>
        <dbReference type="ARBA" id="ARBA00023136"/>
    </source>
</evidence>
<dbReference type="Gene3D" id="3.40.1710.10">
    <property type="entry name" value="abc type-2 transporter like domain"/>
    <property type="match status" value="1"/>
</dbReference>
<feature type="transmembrane region" description="Helical" evidence="8">
    <location>
        <begin position="367"/>
        <end position="391"/>
    </location>
</feature>
<evidence type="ECO:0000256" key="3">
    <source>
        <dbReference type="ARBA" id="ARBA00022448"/>
    </source>
</evidence>
<dbReference type="EMBL" id="QWEG01000013">
    <property type="protein sequence ID" value="RHW35702.1"/>
    <property type="molecule type" value="Genomic_DNA"/>
</dbReference>
<dbReference type="Proteomes" id="UP000284416">
    <property type="component" value="Unassembled WGS sequence"/>
</dbReference>
<sequence length="398" mass="42585">MSFWWLALKDTLLIAKDKKALLTLILMPMLLIAILGAAFGNLMGDGEVKIDQFALGVANLDEGELGDTMTEEVFAKGLSEMVEVRRMDEEELYRSLRDQKIAVGLLINQDFSSRVIAGKETAVKLVSIPSAQLQATITENVVQQFAREAAVRMEGMKLAITAAGGAGSKATATPATAGEASFGRIKEQAVGEEGVPVSSFQYYAAGMGVMFLLMTVTIGVSAMIEEKEQEVYKRLLVSKLTHFEYLTGKFLGLLFLSLLQLLAIMLGTHFLFSVDWGSSISGVLLIGVSFVFSASALGVMAGSFIKTEKAFSTAAMLGTQIMAAVGGSMVPLYAFPDWINHLVKVFPNALALQSFLELMSGGGVKDVLPGAAALIGLGIIFLAIGLSRLAVERRTIYA</sequence>
<evidence type="ECO:0000259" key="9">
    <source>
        <dbReference type="PROSITE" id="PS51012"/>
    </source>
</evidence>
<name>A0A417YPE6_9BACI</name>
<evidence type="ECO:0000313" key="10">
    <source>
        <dbReference type="EMBL" id="RHW35702.1"/>
    </source>
</evidence>
<dbReference type="AlphaFoldDB" id="A0A417YPE6"/>
<evidence type="ECO:0000256" key="5">
    <source>
        <dbReference type="ARBA" id="ARBA00022692"/>
    </source>
</evidence>
<keyword evidence="7 8" id="KW-0472">Membrane</keyword>
<feature type="transmembrane region" description="Helical" evidence="8">
    <location>
        <begin position="278"/>
        <end position="302"/>
    </location>
</feature>
<dbReference type="PANTHER" id="PTHR30294:SF48">
    <property type="entry name" value="LINEARMYCIN RESISTANCE PERMEASE PROTEIN LNRM"/>
    <property type="match status" value="1"/>
</dbReference>
<feature type="transmembrane region" description="Helical" evidence="8">
    <location>
        <begin position="314"/>
        <end position="335"/>
    </location>
</feature>
<evidence type="ECO:0000256" key="2">
    <source>
        <dbReference type="ARBA" id="ARBA00007783"/>
    </source>
</evidence>
<gene>
    <name evidence="10" type="ORF">D1B31_18850</name>
</gene>
<comment type="caution">
    <text evidence="10">The sequence shown here is derived from an EMBL/GenBank/DDBJ whole genome shotgun (WGS) entry which is preliminary data.</text>
</comment>
<evidence type="ECO:0000256" key="1">
    <source>
        <dbReference type="ARBA" id="ARBA00004651"/>
    </source>
</evidence>
<evidence type="ECO:0000256" key="4">
    <source>
        <dbReference type="ARBA" id="ARBA00022475"/>
    </source>
</evidence>
<evidence type="ECO:0000313" key="11">
    <source>
        <dbReference type="Proteomes" id="UP000284416"/>
    </source>
</evidence>
<dbReference type="Pfam" id="PF12698">
    <property type="entry name" value="ABC2_membrane_3"/>
    <property type="match status" value="1"/>
</dbReference>
<dbReference type="InterPro" id="IPR013525">
    <property type="entry name" value="ABC2_TM"/>
</dbReference>
<dbReference type="InterPro" id="IPR047817">
    <property type="entry name" value="ABC2_TM_bact-type"/>
</dbReference>
<comment type="similarity">
    <text evidence="2">Belongs to the ABC-2 integral membrane protein family.</text>
</comment>
<feature type="domain" description="ABC transmembrane type-2" evidence="9">
    <location>
        <begin position="166"/>
        <end position="392"/>
    </location>
</feature>
<keyword evidence="6 8" id="KW-1133">Transmembrane helix</keyword>
<dbReference type="GO" id="GO:0005886">
    <property type="term" value="C:plasma membrane"/>
    <property type="evidence" value="ECO:0007669"/>
    <property type="project" value="UniProtKB-SubCell"/>
</dbReference>
<organism evidence="10 11">
    <name type="scientific">Neobacillus notoginsengisoli</name>
    <dbReference type="NCBI Taxonomy" id="1578198"/>
    <lineage>
        <taxon>Bacteria</taxon>
        <taxon>Bacillati</taxon>
        <taxon>Bacillota</taxon>
        <taxon>Bacilli</taxon>
        <taxon>Bacillales</taxon>
        <taxon>Bacillaceae</taxon>
        <taxon>Neobacillus</taxon>
    </lineage>
</organism>
<dbReference type="InterPro" id="IPR051449">
    <property type="entry name" value="ABC-2_transporter_component"/>
</dbReference>
<protein>
    <submittedName>
        <fullName evidence="10">ABC transporter permease</fullName>
    </submittedName>
</protein>
<keyword evidence="11" id="KW-1185">Reference proteome</keyword>
<evidence type="ECO:0000256" key="6">
    <source>
        <dbReference type="ARBA" id="ARBA00022989"/>
    </source>
</evidence>
<dbReference type="PANTHER" id="PTHR30294">
    <property type="entry name" value="MEMBRANE COMPONENT OF ABC TRANSPORTER YHHJ-RELATED"/>
    <property type="match status" value="1"/>
</dbReference>
<dbReference type="OrthoDB" id="3078158at2"/>
<feature type="transmembrane region" description="Helical" evidence="8">
    <location>
        <begin position="245"/>
        <end position="272"/>
    </location>
</feature>
<evidence type="ECO:0000256" key="8">
    <source>
        <dbReference type="SAM" id="Phobius"/>
    </source>
</evidence>
<keyword evidence="5 8" id="KW-0812">Transmembrane</keyword>
<reference evidence="10 11" key="1">
    <citation type="journal article" date="2017" name="Int. J. Syst. Evol. Microbiol.">
        <title>Bacillus notoginsengisoli sp. nov., a novel bacterium isolated from the rhizosphere of Panax notoginseng.</title>
        <authorList>
            <person name="Zhang M.Y."/>
            <person name="Cheng J."/>
            <person name="Cai Y."/>
            <person name="Zhang T.Y."/>
            <person name="Wu Y.Y."/>
            <person name="Manikprabhu D."/>
            <person name="Li W.J."/>
            <person name="Zhang Y.X."/>
        </authorList>
    </citation>
    <scope>NUCLEOTIDE SEQUENCE [LARGE SCALE GENOMIC DNA]</scope>
    <source>
        <strain evidence="10 11">JCM 30743</strain>
    </source>
</reference>
<feature type="transmembrane region" description="Helical" evidence="8">
    <location>
        <begin position="20"/>
        <end position="39"/>
    </location>
</feature>